<feature type="region of interest" description="Disordered" evidence="1">
    <location>
        <begin position="30"/>
        <end position="96"/>
    </location>
</feature>
<evidence type="ECO:0000313" key="2">
    <source>
        <dbReference type="EMBL" id="GAA0166705.1"/>
    </source>
</evidence>
<name>A0AAV3QRP8_LITER</name>
<dbReference type="Proteomes" id="UP001454036">
    <property type="component" value="Unassembled WGS sequence"/>
</dbReference>
<dbReference type="AlphaFoldDB" id="A0AAV3QRP8"/>
<evidence type="ECO:0000313" key="3">
    <source>
        <dbReference type="Proteomes" id="UP001454036"/>
    </source>
</evidence>
<protein>
    <submittedName>
        <fullName evidence="2">Uncharacterized protein</fullName>
    </submittedName>
</protein>
<feature type="compositionally biased region" description="Pro residues" evidence="1">
    <location>
        <begin position="62"/>
        <end position="73"/>
    </location>
</feature>
<evidence type="ECO:0000256" key="1">
    <source>
        <dbReference type="SAM" id="MobiDB-lite"/>
    </source>
</evidence>
<accession>A0AAV3QRP8</accession>
<gene>
    <name evidence="2" type="ORF">LIER_40242</name>
</gene>
<feature type="compositionally biased region" description="Basic residues" evidence="1">
    <location>
        <begin position="34"/>
        <end position="43"/>
    </location>
</feature>
<keyword evidence="3" id="KW-1185">Reference proteome</keyword>
<comment type="caution">
    <text evidence="2">The sequence shown here is derived from an EMBL/GenBank/DDBJ whole genome shotgun (WGS) entry which is preliminary data.</text>
</comment>
<dbReference type="InterPro" id="IPR036222">
    <property type="entry name" value="CAP_N_sf"/>
</dbReference>
<dbReference type="EMBL" id="BAABME010022833">
    <property type="protein sequence ID" value="GAA0166705.1"/>
    <property type="molecule type" value="Genomic_DNA"/>
</dbReference>
<proteinExistence type="predicted"/>
<sequence length="96" mass="11040">MQGRNLTHVLIVQFNKDDVRKEIKLFEDEQYHHQSTRRVKKPVAKAYSKSHGNVVNSWRGLPLPPPPPPPPPSSSSKPWFDDSDYSAPQRHPPIHN</sequence>
<reference evidence="2 3" key="1">
    <citation type="submission" date="2024-01" db="EMBL/GenBank/DDBJ databases">
        <title>The complete chloroplast genome sequence of Lithospermum erythrorhizon: insights into the phylogenetic relationship among Boraginaceae species and the maternal lineages of purple gromwells.</title>
        <authorList>
            <person name="Okada T."/>
            <person name="Watanabe K."/>
        </authorList>
    </citation>
    <scope>NUCLEOTIDE SEQUENCE [LARGE SCALE GENOMIC DNA]</scope>
</reference>
<dbReference type="SUPFAM" id="SSF101278">
    <property type="entry name" value="N-terminal domain of adenylylcyclase associated protein, CAP"/>
    <property type="match status" value="1"/>
</dbReference>
<organism evidence="2 3">
    <name type="scientific">Lithospermum erythrorhizon</name>
    <name type="common">Purple gromwell</name>
    <name type="synonym">Lithospermum officinale var. erythrorhizon</name>
    <dbReference type="NCBI Taxonomy" id="34254"/>
    <lineage>
        <taxon>Eukaryota</taxon>
        <taxon>Viridiplantae</taxon>
        <taxon>Streptophyta</taxon>
        <taxon>Embryophyta</taxon>
        <taxon>Tracheophyta</taxon>
        <taxon>Spermatophyta</taxon>
        <taxon>Magnoliopsida</taxon>
        <taxon>eudicotyledons</taxon>
        <taxon>Gunneridae</taxon>
        <taxon>Pentapetalae</taxon>
        <taxon>asterids</taxon>
        <taxon>lamiids</taxon>
        <taxon>Boraginales</taxon>
        <taxon>Boraginaceae</taxon>
        <taxon>Boraginoideae</taxon>
        <taxon>Lithospermeae</taxon>
        <taxon>Lithospermum</taxon>
    </lineage>
</organism>